<evidence type="ECO:0000313" key="1">
    <source>
        <dbReference type="EMBL" id="KKL21680.1"/>
    </source>
</evidence>
<protein>
    <submittedName>
        <fullName evidence="1">Uncharacterized protein</fullName>
    </submittedName>
</protein>
<dbReference type="EMBL" id="LAZR01037638">
    <property type="protein sequence ID" value="KKL21680.1"/>
    <property type="molecule type" value="Genomic_DNA"/>
</dbReference>
<gene>
    <name evidence="1" type="ORF">LCGC14_2443020</name>
</gene>
<comment type="caution">
    <text evidence="1">The sequence shown here is derived from an EMBL/GenBank/DDBJ whole genome shotgun (WGS) entry which is preliminary data.</text>
</comment>
<organism evidence="1">
    <name type="scientific">marine sediment metagenome</name>
    <dbReference type="NCBI Taxonomy" id="412755"/>
    <lineage>
        <taxon>unclassified sequences</taxon>
        <taxon>metagenomes</taxon>
        <taxon>ecological metagenomes</taxon>
    </lineage>
</organism>
<name>A0A0F9BIM0_9ZZZZ</name>
<proteinExistence type="predicted"/>
<accession>A0A0F9BIM0</accession>
<reference evidence="1" key="1">
    <citation type="journal article" date="2015" name="Nature">
        <title>Complex archaea that bridge the gap between prokaryotes and eukaryotes.</title>
        <authorList>
            <person name="Spang A."/>
            <person name="Saw J.H."/>
            <person name="Jorgensen S.L."/>
            <person name="Zaremba-Niedzwiedzka K."/>
            <person name="Martijn J."/>
            <person name="Lind A.E."/>
            <person name="van Eijk R."/>
            <person name="Schleper C."/>
            <person name="Guy L."/>
            <person name="Ettema T.J."/>
        </authorList>
    </citation>
    <scope>NUCLEOTIDE SEQUENCE</scope>
</reference>
<dbReference type="AlphaFoldDB" id="A0A0F9BIM0"/>
<sequence length="95" mass="10787">MVTNFYKGHPIQIKSNKWIYSDTKQKVESNINRKCGYCKIPNNKKGHDACLGELKGLMNACCGHGNIEQMYIQFLDGFSLSGENAKIIINVLKKY</sequence>